<dbReference type="AlphaFoldDB" id="A0A644YZ17"/>
<dbReference type="InterPro" id="IPR010982">
    <property type="entry name" value="Lambda_DNA-bd_dom_sf"/>
</dbReference>
<evidence type="ECO:0000313" key="3">
    <source>
        <dbReference type="EMBL" id="MPM33875.1"/>
    </source>
</evidence>
<dbReference type="GO" id="GO:0003677">
    <property type="term" value="F:DNA binding"/>
    <property type="evidence" value="ECO:0007669"/>
    <property type="project" value="InterPro"/>
</dbReference>
<dbReference type="Pfam" id="PF01381">
    <property type="entry name" value="HTH_3"/>
    <property type="match status" value="1"/>
</dbReference>
<feature type="region of interest" description="Disordered" evidence="1">
    <location>
        <begin position="131"/>
        <end position="155"/>
    </location>
</feature>
<feature type="domain" description="HTH cro/C1-type" evidence="2">
    <location>
        <begin position="12"/>
        <end position="66"/>
    </location>
</feature>
<dbReference type="EMBL" id="VSSQ01006791">
    <property type="protein sequence ID" value="MPM33875.1"/>
    <property type="molecule type" value="Genomic_DNA"/>
</dbReference>
<reference evidence="3" key="1">
    <citation type="submission" date="2019-08" db="EMBL/GenBank/DDBJ databases">
        <authorList>
            <person name="Kucharzyk K."/>
            <person name="Murdoch R.W."/>
            <person name="Higgins S."/>
            <person name="Loffler F."/>
        </authorList>
    </citation>
    <scope>NUCLEOTIDE SEQUENCE</scope>
</reference>
<dbReference type="SUPFAM" id="SSF47413">
    <property type="entry name" value="lambda repressor-like DNA-binding domains"/>
    <property type="match status" value="1"/>
</dbReference>
<dbReference type="Gene3D" id="1.10.260.40">
    <property type="entry name" value="lambda repressor-like DNA-binding domains"/>
    <property type="match status" value="1"/>
</dbReference>
<accession>A0A644YZ17</accession>
<evidence type="ECO:0000259" key="2">
    <source>
        <dbReference type="PROSITE" id="PS50943"/>
    </source>
</evidence>
<name>A0A644YZ17_9ZZZZ</name>
<dbReference type="InterPro" id="IPR001387">
    <property type="entry name" value="Cro/C1-type_HTH"/>
</dbReference>
<organism evidence="3">
    <name type="scientific">bioreactor metagenome</name>
    <dbReference type="NCBI Taxonomy" id="1076179"/>
    <lineage>
        <taxon>unclassified sequences</taxon>
        <taxon>metagenomes</taxon>
        <taxon>ecological metagenomes</taxon>
    </lineage>
</organism>
<sequence length="155" mass="16866">MDEQFAYIGVRIISQLKKLGLKQADLCRETGLSTTAISQYCTGKRIPDTASLYKMATVLKTSMEWLLTGQSLTSESLTSENSTCDGTPLVESEADLVAMFRLLDEKGRETAFDFVTMLYEKATGEKASIYSTYTDTSKPQKSDPASGGNTKSGTA</sequence>
<protein>
    <recommendedName>
        <fullName evidence="2">HTH cro/C1-type domain-containing protein</fullName>
    </recommendedName>
</protein>
<proteinExistence type="predicted"/>
<evidence type="ECO:0000256" key="1">
    <source>
        <dbReference type="SAM" id="MobiDB-lite"/>
    </source>
</evidence>
<dbReference type="PROSITE" id="PS50943">
    <property type="entry name" value="HTH_CROC1"/>
    <property type="match status" value="1"/>
</dbReference>
<dbReference type="CDD" id="cd00093">
    <property type="entry name" value="HTH_XRE"/>
    <property type="match status" value="1"/>
</dbReference>
<comment type="caution">
    <text evidence="3">The sequence shown here is derived from an EMBL/GenBank/DDBJ whole genome shotgun (WGS) entry which is preliminary data.</text>
</comment>
<gene>
    <name evidence="3" type="ORF">SDC9_80456</name>
</gene>
<dbReference type="SMART" id="SM00530">
    <property type="entry name" value="HTH_XRE"/>
    <property type="match status" value="1"/>
</dbReference>